<dbReference type="InterPro" id="IPR037066">
    <property type="entry name" value="Plug_dom_sf"/>
</dbReference>
<dbReference type="NCBIfam" id="TIGR04057">
    <property type="entry name" value="SusC_RagA_signa"/>
    <property type="match status" value="1"/>
</dbReference>
<dbReference type="RefSeq" id="WP_190311958.1">
    <property type="nucleotide sequence ID" value="NZ_JACNYL010000001.1"/>
</dbReference>
<evidence type="ECO:0000256" key="1">
    <source>
        <dbReference type="ARBA" id="ARBA00004571"/>
    </source>
</evidence>
<keyword evidence="11" id="KW-1185">Reference proteome</keyword>
<gene>
    <name evidence="10" type="ORF">H8B21_01120</name>
</gene>
<keyword evidence="8" id="KW-0732">Signal</keyword>
<feature type="domain" description="TonB-dependent receptor plug" evidence="9">
    <location>
        <begin position="193"/>
        <end position="298"/>
    </location>
</feature>
<feature type="signal peptide" evidence="8">
    <location>
        <begin position="1"/>
        <end position="18"/>
    </location>
</feature>
<keyword evidence="2 7" id="KW-0813">Transport</keyword>
<reference evidence="10 11" key="1">
    <citation type="submission" date="2020-08" db="EMBL/GenBank/DDBJ databases">
        <title>Sphingobacterium sp. DN00404 isolated from aquaculture water.</title>
        <authorList>
            <person name="Zhang M."/>
        </authorList>
    </citation>
    <scope>NUCLEOTIDE SEQUENCE [LARGE SCALE GENOMIC DNA]</scope>
    <source>
        <strain evidence="10 11">KCTC 42746</strain>
    </source>
</reference>
<evidence type="ECO:0000313" key="11">
    <source>
        <dbReference type="Proteomes" id="UP000651112"/>
    </source>
</evidence>
<accession>A0ABR7XLY1</accession>
<feature type="chain" id="PRO_5046973911" evidence="8">
    <location>
        <begin position="19"/>
        <end position="1047"/>
    </location>
</feature>
<proteinExistence type="inferred from homology"/>
<comment type="similarity">
    <text evidence="7">Belongs to the TonB-dependent receptor family.</text>
</comment>
<dbReference type="InterPro" id="IPR036942">
    <property type="entry name" value="Beta-barrel_TonB_sf"/>
</dbReference>
<protein>
    <submittedName>
        <fullName evidence="10">SusC/RagA family TonB-linked outer membrane protein</fullName>
    </submittedName>
</protein>
<dbReference type="Gene3D" id="2.170.130.10">
    <property type="entry name" value="TonB-dependent receptor, plug domain"/>
    <property type="match status" value="1"/>
</dbReference>
<dbReference type="InterPro" id="IPR039426">
    <property type="entry name" value="TonB-dep_rcpt-like"/>
</dbReference>
<organism evidence="10 11">
    <name type="scientific">Sphingobacterium chuzhouense</name>
    <dbReference type="NCBI Taxonomy" id="1742264"/>
    <lineage>
        <taxon>Bacteria</taxon>
        <taxon>Pseudomonadati</taxon>
        <taxon>Bacteroidota</taxon>
        <taxon>Sphingobacteriia</taxon>
        <taxon>Sphingobacteriales</taxon>
        <taxon>Sphingobacteriaceae</taxon>
        <taxon>Sphingobacterium</taxon>
    </lineage>
</organism>
<dbReference type="Gene3D" id="2.40.170.20">
    <property type="entry name" value="TonB-dependent receptor, beta-barrel domain"/>
    <property type="match status" value="1"/>
</dbReference>
<dbReference type="Pfam" id="PF07715">
    <property type="entry name" value="Plug"/>
    <property type="match status" value="1"/>
</dbReference>
<dbReference type="SUPFAM" id="SSF49464">
    <property type="entry name" value="Carboxypeptidase regulatory domain-like"/>
    <property type="match status" value="1"/>
</dbReference>
<evidence type="ECO:0000313" key="10">
    <source>
        <dbReference type="EMBL" id="MBD1420159.1"/>
    </source>
</evidence>
<evidence type="ECO:0000259" key="9">
    <source>
        <dbReference type="Pfam" id="PF07715"/>
    </source>
</evidence>
<dbReference type="EMBL" id="JACNYL010000001">
    <property type="protein sequence ID" value="MBD1420159.1"/>
    <property type="molecule type" value="Genomic_DNA"/>
</dbReference>
<dbReference type="InterPro" id="IPR008969">
    <property type="entry name" value="CarboxyPept-like_regulatory"/>
</dbReference>
<evidence type="ECO:0000256" key="2">
    <source>
        <dbReference type="ARBA" id="ARBA00022448"/>
    </source>
</evidence>
<sequence length="1047" mass="117814">MIKLTALFLCLGMVAVHADTYSQNVSVDIRNGKLIDLFEEIEGQSEYVFLYRDKLVADKKINITVKNENLQRLLKKTLNAENLDYTITGNQITIMSRKEIQQRVVSGTVRDEDGNPLAATNVLIKGSTVGTVTDDAGRYQITINGEVTLMFSMMGYQEVEESTQNRTRIDVILRSDTRDIDEVVVMGYNTVDKQHVASSVAQLDMEQTKTRPLMKMQQAFSGTIPGVTMTQTTSLPGSTFGTINIRGISTLQNAEPLVIVDGMEQSITDLDPNQIKSLTVLKDAASASMYGSRGANGVIVIETDRGTTGQFKVNLNVWSGFNQAIDLPTFVNAADYMRLNNEARTYQNQNLLFTDEDIQKAESGEIKSVDWMGEVMQKTSMVHNQSASIAGGGGVGTFNLMLGHLRETGLNAIEGTQKFSARFNTNINIADKFSLLADFYAHRLQVDRLLANDNGDGLYQIAWRMNPTQQVYYDSDLPEHYILHNDLNPVARINRGGIKNNMHDRSTINLRPRYFINDNLNIEGNVSYMISKSAHKTERKTFKYLDADGKPISIATNATSAEQGVSESQLTARALVNYTNSLRGDKDKIYFTGGTEVMNYTYTDYREISKASFFGKLNYSFDNRYILEATGRSDGSSKFAPKHKWGFFPSVALAWNAHNESFLSKLREEGVISNLKFRASYGLIGNENVDPYLWEEVVNQYGWTMRVPNYQFSWEKQKQWNVGVDVSVLRDRLNFTAEVYDKFSYDLIYDEFPVPPLTGSYSLTTALNIGEVRNKGYELSANWKDKIGNVEYSIGGSFFDNVNEVLKAGYNAADTLVFTNNNDKIWYKGIAIDNYYGFESNGFFRDEADVDATVAKMANTLPGDIRYVDQNNDGIINDADRINLGDPFPHLNYSIQLNLKYKNWDFGLLGQGVGRRLGWLKGQEGYPVLVDGSTNALGAPRQEYADNRWTPENTASRFPRVWTGVSTNTYLSDIWLSDASYFRIKMLQLGYTVKSIGKSFKNTRFYINAQDAFTFTKWEGLEPERNGGNGNYPRMATYTIGVRTSIF</sequence>
<dbReference type="InterPro" id="IPR023997">
    <property type="entry name" value="TonB-dep_OMP_SusC/RagA_CS"/>
</dbReference>
<evidence type="ECO:0000256" key="5">
    <source>
        <dbReference type="ARBA" id="ARBA00023136"/>
    </source>
</evidence>
<dbReference type="Proteomes" id="UP000651112">
    <property type="component" value="Unassembled WGS sequence"/>
</dbReference>
<name>A0ABR7XLY1_9SPHI</name>
<keyword evidence="5 7" id="KW-0472">Membrane</keyword>
<keyword evidence="3 7" id="KW-1134">Transmembrane beta strand</keyword>
<comment type="subcellular location">
    <subcellularLocation>
        <location evidence="1 7">Cell outer membrane</location>
        <topology evidence="1 7">Multi-pass membrane protein</topology>
    </subcellularLocation>
</comment>
<evidence type="ECO:0000256" key="8">
    <source>
        <dbReference type="SAM" id="SignalP"/>
    </source>
</evidence>
<dbReference type="Gene3D" id="2.60.40.1120">
    <property type="entry name" value="Carboxypeptidase-like, regulatory domain"/>
    <property type="match status" value="1"/>
</dbReference>
<dbReference type="InterPro" id="IPR012910">
    <property type="entry name" value="Plug_dom"/>
</dbReference>
<evidence type="ECO:0000256" key="6">
    <source>
        <dbReference type="ARBA" id="ARBA00023237"/>
    </source>
</evidence>
<evidence type="ECO:0000256" key="3">
    <source>
        <dbReference type="ARBA" id="ARBA00022452"/>
    </source>
</evidence>
<dbReference type="PROSITE" id="PS52016">
    <property type="entry name" value="TONB_DEPENDENT_REC_3"/>
    <property type="match status" value="1"/>
</dbReference>
<dbReference type="SUPFAM" id="SSF56935">
    <property type="entry name" value="Porins"/>
    <property type="match status" value="1"/>
</dbReference>
<dbReference type="Pfam" id="PF13715">
    <property type="entry name" value="CarbopepD_reg_2"/>
    <property type="match status" value="1"/>
</dbReference>
<evidence type="ECO:0000256" key="7">
    <source>
        <dbReference type="PROSITE-ProRule" id="PRU01360"/>
    </source>
</evidence>
<evidence type="ECO:0000256" key="4">
    <source>
        <dbReference type="ARBA" id="ARBA00022692"/>
    </source>
</evidence>
<dbReference type="NCBIfam" id="TIGR04056">
    <property type="entry name" value="OMP_RagA_SusC"/>
    <property type="match status" value="1"/>
</dbReference>
<keyword evidence="4 7" id="KW-0812">Transmembrane</keyword>
<keyword evidence="6 7" id="KW-0998">Cell outer membrane</keyword>
<comment type="caution">
    <text evidence="10">The sequence shown here is derived from an EMBL/GenBank/DDBJ whole genome shotgun (WGS) entry which is preliminary data.</text>
</comment>
<dbReference type="InterPro" id="IPR023996">
    <property type="entry name" value="TonB-dep_OMP_SusC/RagA"/>
</dbReference>